<dbReference type="PANTHER" id="PTHR42978">
    <property type="entry name" value="QUORUM-QUENCHING LACTONASE YTNP-RELATED-RELATED"/>
    <property type="match status" value="1"/>
</dbReference>
<evidence type="ECO:0000256" key="2">
    <source>
        <dbReference type="ARBA" id="ARBA00022723"/>
    </source>
</evidence>
<comment type="caution">
    <text evidence="6">The sequence shown here is derived from an EMBL/GenBank/DDBJ whole genome shotgun (WGS) entry which is preliminary data.</text>
</comment>
<dbReference type="InterPro" id="IPR001279">
    <property type="entry name" value="Metallo-B-lactamas"/>
</dbReference>
<dbReference type="SMART" id="SM00849">
    <property type="entry name" value="Lactamase_B"/>
    <property type="match status" value="1"/>
</dbReference>
<evidence type="ECO:0000256" key="4">
    <source>
        <dbReference type="ARBA" id="ARBA00022833"/>
    </source>
</evidence>
<keyword evidence="3" id="KW-0378">Hydrolase</keyword>
<dbReference type="PANTHER" id="PTHR42978:SF6">
    <property type="entry name" value="QUORUM-QUENCHING LACTONASE YTNP-RELATED"/>
    <property type="match status" value="1"/>
</dbReference>
<keyword evidence="7" id="KW-1185">Reference proteome</keyword>
<dbReference type="EMBL" id="JAFCXS010000020">
    <property type="protein sequence ID" value="MBM0749308.1"/>
    <property type="molecule type" value="Genomic_DNA"/>
</dbReference>
<dbReference type="RefSeq" id="WP_071668282.1">
    <property type="nucleotide sequence ID" value="NZ_CP189649.1"/>
</dbReference>
<dbReference type="CDD" id="cd07720">
    <property type="entry name" value="OPHC2-like_MBL-fold"/>
    <property type="match status" value="1"/>
</dbReference>
<dbReference type="InterPro" id="IPR036866">
    <property type="entry name" value="RibonucZ/Hydroxyglut_hydro"/>
</dbReference>
<keyword evidence="2" id="KW-0479">Metal-binding</keyword>
<sequence length="281" mass="30809">MHGDSFPTCQVGGYQVIALSDGTMAATLDLLSGIDVAKAASIQCAAGIERQGDIHINGYLIRGYGHTILVDAGAGGQNNVGGRLKEKLTMLGILPDDVDRILLTHGHPDHIGGLLHENGEPVYKKADLYIHPLEIAHWQDNEKLQRASERGKHNFALFRKVLAAYAGKIRLLDENEVVQGIRPVWLPGHTPGHTGFHIHSDKKAVLIWGDVVHFPYIQSAVPAVSIMFDVNPLQAEETRKKALQQAVDDKLIIAGMHLNQTGFCCFQRSGDGYLLCRLHQE</sequence>
<dbReference type="Gene3D" id="3.60.15.10">
    <property type="entry name" value="Ribonuclease Z/Hydroxyacylglutathione hydrolase-like"/>
    <property type="match status" value="1"/>
</dbReference>
<gene>
    <name evidence="6" type="ORF">JJB79_18145</name>
</gene>
<evidence type="ECO:0000256" key="3">
    <source>
        <dbReference type="ARBA" id="ARBA00022801"/>
    </source>
</evidence>
<dbReference type="InterPro" id="IPR051013">
    <property type="entry name" value="MBL_superfamily_lactonases"/>
</dbReference>
<evidence type="ECO:0000259" key="5">
    <source>
        <dbReference type="SMART" id="SM00849"/>
    </source>
</evidence>
<feature type="domain" description="Metallo-beta-lactamase" evidence="5">
    <location>
        <begin position="55"/>
        <end position="257"/>
    </location>
</feature>
<proteinExistence type="inferred from homology"/>
<organism evidence="6 7">
    <name type="scientific">Pantoea eucrina</name>
    <dbReference type="NCBI Taxonomy" id="472693"/>
    <lineage>
        <taxon>Bacteria</taxon>
        <taxon>Pseudomonadati</taxon>
        <taxon>Pseudomonadota</taxon>
        <taxon>Gammaproteobacteria</taxon>
        <taxon>Enterobacterales</taxon>
        <taxon>Erwiniaceae</taxon>
        <taxon>Pantoea</taxon>
    </lineage>
</organism>
<evidence type="ECO:0000256" key="1">
    <source>
        <dbReference type="ARBA" id="ARBA00007749"/>
    </source>
</evidence>
<evidence type="ECO:0000313" key="6">
    <source>
        <dbReference type="EMBL" id="MBM0749308.1"/>
    </source>
</evidence>
<dbReference type="Proteomes" id="UP000809137">
    <property type="component" value="Unassembled WGS sequence"/>
</dbReference>
<dbReference type="SUPFAM" id="SSF56281">
    <property type="entry name" value="Metallo-hydrolase/oxidoreductase"/>
    <property type="match status" value="1"/>
</dbReference>
<name>A0ABS1ZAG3_9GAMM</name>
<accession>A0ABS1ZAG3</accession>
<reference evidence="6 7" key="1">
    <citation type="submission" date="2021-01" db="EMBL/GenBank/DDBJ databases">
        <title>Complete genome sequence of Pantoea eucrina OB49, a heavy metal tolerant bacterium with PGPR potential isolated from wheat in Algeria.</title>
        <authorList>
            <person name="Lekired A."/>
            <person name="Ouzari I.H."/>
        </authorList>
    </citation>
    <scope>NUCLEOTIDE SEQUENCE [LARGE SCALE GENOMIC DNA]</scope>
    <source>
        <strain evidence="6 7">OB49</strain>
    </source>
</reference>
<keyword evidence="4" id="KW-0862">Zinc</keyword>
<protein>
    <submittedName>
        <fullName evidence="6">MBL fold metallo-hydrolase</fullName>
    </submittedName>
</protein>
<dbReference type="Pfam" id="PF00753">
    <property type="entry name" value="Lactamase_B"/>
    <property type="match status" value="1"/>
</dbReference>
<comment type="similarity">
    <text evidence="1">Belongs to the metallo-beta-lactamase superfamily.</text>
</comment>
<evidence type="ECO:0000313" key="7">
    <source>
        <dbReference type="Proteomes" id="UP000809137"/>
    </source>
</evidence>